<evidence type="ECO:0000256" key="9">
    <source>
        <dbReference type="SAM" id="Phobius"/>
    </source>
</evidence>
<evidence type="ECO:0000256" key="4">
    <source>
        <dbReference type="ARBA" id="ARBA00022692"/>
    </source>
</evidence>
<feature type="transmembrane region" description="Helical" evidence="9">
    <location>
        <begin position="57"/>
        <end position="78"/>
    </location>
</feature>
<dbReference type="PANTHER" id="PTHR11795:SF450">
    <property type="entry name" value="ABC TRANSPORTER PERMEASE PROTEIN"/>
    <property type="match status" value="1"/>
</dbReference>
<evidence type="ECO:0000256" key="6">
    <source>
        <dbReference type="ARBA" id="ARBA00022989"/>
    </source>
</evidence>
<sequence length="296" mass="30526">MPQLIEVITSGLSLGVVYALIALGFAVIFKATGVLNFAHGSLLLLGAYTVAEVAAKAGFVIGLVVGITVAAFAALVADRLVFRFVRGGDHVVLAMITLGLDIVLLARLVNLLGTRVLPIHDPWRDVVVSIGAVALPQTRIAAFVTASMLLAVFFAALRFSNWGVAMRATTQDREAAALMGIRPGLISASAWMIGGGLATVAGVFLSVFPTPGLETALSLTALKALPAAVLGGLDSLGGALVGGLTIGLAEALIAGYAQQLSFLGTGFADVMPYLVLFVVLLVRPTGMFGSRELTRV</sequence>
<proteinExistence type="inferred from homology"/>
<evidence type="ECO:0000313" key="10">
    <source>
        <dbReference type="EMBL" id="MBO4208535.1"/>
    </source>
</evidence>
<feature type="transmembrane region" description="Helical" evidence="9">
    <location>
        <begin position="228"/>
        <end position="253"/>
    </location>
</feature>
<organism evidence="10 11">
    <name type="scientific">Micromonospora echinofusca</name>
    <dbReference type="NCBI Taxonomy" id="47858"/>
    <lineage>
        <taxon>Bacteria</taxon>
        <taxon>Bacillati</taxon>
        <taxon>Actinomycetota</taxon>
        <taxon>Actinomycetes</taxon>
        <taxon>Micromonosporales</taxon>
        <taxon>Micromonosporaceae</taxon>
        <taxon>Micromonospora</taxon>
    </lineage>
</organism>
<feature type="transmembrane region" description="Helical" evidence="9">
    <location>
        <begin position="140"/>
        <end position="164"/>
    </location>
</feature>
<comment type="subcellular location">
    <subcellularLocation>
        <location evidence="1">Cell membrane</location>
        <topology evidence="1">Multi-pass membrane protein</topology>
    </subcellularLocation>
</comment>
<keyword evidence="3" id="KW-1003">Cell membrane</keyword>
<accession>A0ABS3VVI1</accession>
<reference evidence="10 11" key="1">
    <citation type="submission" date="2019-12" db="EMBL/GenBank/DDBJ databases">
        <title>Whole genome sequencing of endophytic Actinobacterium Micromonospora sp. MPMI6T.</title>
        <authorList>
            <person name="Evv R."/>
            <person name="Podile A.R."/>
        </authorList>
    </citation>
    <scope>NUCLEOTIDE SEQUENCE [LARGE SCALE GENOMIC DNA]</scope>
    <source>
        <strain evidence="10 11">MPMI6</strain>
    </source>
</reference>
<name>A0ABS3VVI1_MICEH</name>
<comment type="similarity">
    <text evidence="8">Belongs to the binding-protein-dependent transport system permease family. LivHM subfamily.</text>
</comment>
<keyword evidence="5" id="KW-0029">Amino-acid transport</keyword>
<evidence type="ECO:0000256" key="7">
    <source>
        <dbReference type="ARBA" id="ARBA00023136"/>
    </source>
</evidence>
<feature type="transmembrane region" description="Helical" evidence="9">
    <location>
        <begin position="90"/>
        <end position="109"/>
    </location>
</feature>
<evidence type="ECO:0000256" key="8">
    <source>
        <dbReference type="ARBA" id="ARBA00037998"/>
    </source>
</evidence>
<dbReference type="RefSeq" id="WP_208815524.1">
    <property type="nucleotide sequence ID" value="NZ_WVUH01000205.1"/>
</dbReference>
<keyword evidence="2" id="KW-0813">Transport</keyword>
<dbReference type="PANTHER" id="PTHR11795">
    <property type="entry name" value="BRANCHED-CHAIN AMINO ACID TRANSPORT SYSTEM PERMEASE PROTEIN LIVH"/>
    <property type="match status" value="1"/>
</dbReference>
<gene>
    <name evidence="10" type="ORF">GSF22_21345</name>
</gene>
<keyword evidence="11" id="KW-1185">Reference proteome</keyword>
<feature type="transmembrane region" description="Helical" evidence="9">
    <location>
        <begin position="12"/>
        <end position="29"/>
    </location>
</feature>
<evidence type="ECO:0000256" key="5">
    <source>
        <dbReference type="ARBA" id="ARBA00022970"/>
    </source>
</evidence>
<feature type="transmembrane region" description="Helical" evidence="9">
    <location>
        <begin position="260"/>
        <end position="282"/>
    </location>
</feature>
<evidence type="ECO:0000256" key="3">
    <source>
        <dbReference type="ARBA" id="ARBA00022475"/>
    </source>
</evidence>
<keyword evidence="7 9" id="KW-0472">Membrane</keyword>
<keyword evidence="4 9" id="KW-0812">Transmembrane</keyword>
<dbReference type="InterPro" id="IPR052157">
    <property type="entry name" value="BCAA_transport_permease"/>
</dbReference>
<evidence type="ECO:0000256" key="1">
    <source>
        <dbReference type="ARBA" id="ARBA00004651"/>
    </source>
</evidence>
<dbReference type="Pfam" id="PF02653">
    <property type="entry name" value="BPD_transp_2"/>
    <property type="match status" value="1"/>
</dbReference>
<evidence type="ECO:0000313" key="11">
    <source>
        <dbReference type="Proteomes" id="UP000823521"/>
    </source>
</evidence>
<evidence type="ECO:0000256" key="2">
    <source>
        <dbReference type="ARBA" id="ARBA00022448"/>
    </source>
</evidence>
<protein>
    <submittedName>
        <fullName evidence="10">Branched-chain amino acid ABC transporter permease</fullName>
    </submittedName>
</protein>
<comment type="caution">
    <text evidence="10">The sequence shown here is derived from an EMBL/GenBank/DDBJ whole genome shotgun (WGS) entry which is preliminary data.</text>
</comment>
<dbReference type="EMBL" id="WVUH01000205">
    <property type="protein sequence ID" value="MBO4208535.1"/>
    <property type="molecule type" value="Genomic_DNA"/>
</dbReference>
<dbReference type="CDD" id="cd06582">
    <property type="entry name" value="TM_PBP1_LivH_like"/>
    <property type="match status" value="1"/>
</dbReference>
<keyword evidence="6 9" id="KW-1133">Transmembrane helix</keyword>
<feature type="transmembrane region" description="Helical" evidence="9">
    <location>
        <begin position="185"/>
        <end position="208"/>
    </location>
</feature>
<dbReference type="InterPro" id="IPR001851">
    <property type="entry name" value="ABC_transp_permease"/>
</dbReference>
<dbReference type="Proteomes" id="UP000823521">
    <property type="component" value="Unassembled WGS sequence"/>
</dbReference>